<dbReference type="EMBL" id="LSMT01000146">
    <property type="protein sequence ID" value="PFX25636.1"/>
    <property type="molecule type" value="Genomic_DNA"/>
</dbReference>
<evidence type="ECO:0000256" key="1">
    <source>
        <dbReference type="SAM" id="SignalP"/>
    </source>
</evidence>
<gene>
    <name evidence="2" type="ORF">AWC38_SpisGene9713</name>
</gene>
<organism evidence="2 3">
    <name type="scientific">Stylophora pistillata</name>
    <name type="common">Smooth cauliflower coral</name>
    <dbReference type="NCBI Taxonomy" id="50429"/>
    <lineage>
        <taxon>Eukaryota</taxon>
        <taxon>Metazoa</taxon>
        <taxon>Cnidaria</taxon>
        <taxon>Anthozoa</taxon>
        <taxon>Hexacorallia</taxon>
        <taxon>Scleractinia</taxon>
        <taxon>Astrocoeniina</taxon>
        <taxon>Pocilloporidae</taxon>
        <taxon>Stylophora</taxon>
    </lineage>
</organism>
<evidence type="ECO:0000313" key="3">
    <source>
        <dbReference type="Proteomes" id="UP000225706"/>
    </source>
</evidence>
<comment type="caution">
    <text evidence="2">The sequence shown here is derived from an EMBL/GenBank/DDBJ whole genome shotgun (WGS) entry which is preliminary data.</text>
</comment>
<feature type="signal peptide" evidence="1">
    <location>
        <begin position="1"/>
        <end position="17"/>
    </location>
</feature>
<dbReference type="AlphaFoldDB" id="A0A2B4S8D2"/>
<reference evidence="3" key="1">
    <citation type="journal article" date="2017" name="bioRxiv">
        <title>Comparative analysis of the genomes of Stylophora pistillata and Acropora digitifera provides evidence for extensive differences between species of corals.</title>
        <authorList>
            <person name="Voolstra C.R."/>
            <person name="Li Y."/>
            <person name="Liew Y.J."/>
            <person name="Baumgarten S."/>
            <person name="Zoccola D."/>
            <person name="Flot J.-F."/>
            <person name="Tambutte S."/>
            <person name="Allemand D."/>
            <person name="Aranda M."/>
        </authorList>
    </citation>
    <scope>NUCLEOTIDE SEQUENCE [LARGE SCALE GENOMIC DNA]</scope>
</reference>
<evidence type="ECO:0000313" key="2">
    <source>
        <dbReference type="EMBL" id="PFX25636.1"/>
    </source>
</evidence>
<sequence length="110" mass="12771">MRNIIALLVLLVTITAAKFLDDGIPCLGKSCWLDSDCPQCSQTKVICNYRTDTCQEETFWDKWIRRKPCPRYFKRSCKDTADCNCGGKLICEDNECVVDRMTEEIRARRH</sequence>
<name>A0A2B4S8D2_STYPI</name>
<protein>
    <submittedName>
        <fullName evidence="2">Uncharacterized protein</fullName>
    </submittedName>
</protein>
<keyword evidence="3" id="KW-1185">Reference proteome</keyword>
<dbReference type="Proteomes" id="UP000225706">
    <property type="component" value="Unassembled WGS sequence"/>
</dbReference>
<keyword evidence="1" id="KW-0732">Signal</keyword>
<feature type="chain" id="PRO_5012993327" evidence="1">
    <location>
        <begin position="18"/>
        <end position="110"/>
    </location>
</feature>
<proteinExistence type="predicted"/>
<accession>A0A2B4S8D2</accession>
<dbReference type="OrthoDB" id="5976713at2759"/>